<dbReference type="AlphaFoldDB" id="A0A183DHG4"/>
<protein>
    <submittedName>
        <fullName evidence="1">Nuclear pore complex protein Nup85</fullName>
    </submittedName>
</protein>
<organism evidence="1">
    <name type="scientific">Gongylonema pulchrum</name>
    <dbReference type="NCBI Taxonomy" id="637853"/>
    <lineage>
        <taxon>Eukaryota</taxon>
        <taxon>Metazoa</taxon>
        <taxon>Ecdysozoa</taxon>
        <taxon>Nematoda</taxon>
        <taxon>Chromadorea</taxon>
        <taxon>Rhabditida</taxon>
        <taxon>Spirurina</taxon>
        <taxon>Spiruromorpha</taxon>
        <taxon>Spiruroidea</taxon>
        <taxon>Gongylonematidae</taxon>
        <taxon>Gongylonema</taxon>
    </lineage>
</organism>
<dbReference type="WBParaSite" id="GPUH_0000816401-mRNA-1">
    <property type="protein sequence ID" value="GPUH_0000816401-mRNA-1"/>
    <property type="gene ID" value="GPUH_0000816401"/>
</dbReference>
<sequence length="124" mass="14093">LNDDVFAVIGELQSESAIEFEKPEQLFACWLYASWLLRVDVDARFPEFVAKPSVSNPLNQYDPNLALAEQLKICVAELRPKAEDAARLLKTILQSNRNVFMTVLTKDCFLEALSKVPVVHFFFS</sequence>
<proteinExistence type="predicted"/>
<evidence type="ECO:0000313" key="1">
    <source>
        <dbReference type="WBParaSite" id="GPUH_0000816401-mRNA-1"/>
    </source>
</evidence>
<accession>A0A183DHG4</accession>
<reference evidence="1" key="1">
    <citation type="submission" date="2016-06" db="UniProtKB">
        <authorList>
            <consortium name="WormBaseParasite"/>
        </authorList>
    </citation>
    <scope>IDENTIFICATION</scope>
</reference>
<name>A0A183DHG4_9BILA</name>